<dbReference type="InterPro" id="IPR006170">
    <property type="entry name" value="PBP/GOBP"/>
</dbReference>
<dbReference type="GeneID" id="123684391"/>
<protein>
    <submittedName>
        <fullName evidence="2">Odorant binding protein 4</fullName>
    </submittedName>
</protein>
<reference evidence="2" key="1">
    <citation type="journal article" date="2021" name="J Integr Agric">
        <title>Identification and tissue distribution of odorant binding protein genes in Harmonia axyridis (Coleoptera: Coccinellidae).</title>
        <authorList>
            <person name="Qu C."/>
            <person name="Wang R."/>
            <person name="Che W.-n."/>
            <person name="Li F.-q."/>
            <person name="Zhao H.-p."/>
            <person name="Wei Y.-y."/>
            <person name="Luo C."/>
            <person name="Xue M."/>
        </authorList>
    </citation>
    <scope>NUCLEOTIDE SEQUENCE</scope>
</reference>
<feature type="signal peptide" evidence="1">
    <location>
        <begin position="1"/>
        <end position="21"/>
    </location>
</feature>
<dbReference type="SMR" id="A0A8K1AMN5"/>
<dbReference type="RefSeq" id="XP_045479587.1">
    <property type="nucleotide sequence ID" value="XM_045623631.1"/>
</dbReference>
<dbReference type="OrthoDB" id="6779241at2759"/>
<evidence type="ECO:0000313" key="2">
    <source>
        <dbReference type="EMBL" id="QTE76112.1"/>
    </source>
</evidence>
<name>A0A8K1AMN5_HARAX</name>
<evidence type="ECO:0000256" key="1">
    <source>
        <dbReference type="SAM" id="SignalP"/>
    </source>
</evidence>
<proteinExistence type="evidence at transcript level"/>
<dbReference type="GO" id="GO:0005549">
    <property type="term" value="F:odorant binding"/>
    <property type="evidence" value="ECO:0007669"/>
    <property type="project" value="InterPro"/>
</dbReference>
<dbReference type="EMBL" id="MT150142">
    <property type="protein sequence ID" value="QTE76112.1"/>
    <property type="molecule type" value="mRNA"/>
</dbReference>
<dbReference type="CDD" id="cd23992">
    <property type="entry name" value="PBP_GOBP"/>
    <property type="match status" value="1"/>
</dbReference>
<dbReference type="AlphaFoldDB" id="A0A8K1AMN5"/>
<dbReference type="KEGG" id="haxr:123684391"/>
<dbReference type="InterPro" id="IPR036728">
    <property type="entry name" value="PBP_GOBP_sf"/>
</dbReference>
<organism evidence="2">
    <name type="scientific">Harmonia axyridis</name>
    <name type="common">Multicolored Asian lady beetle</name>
    <name type="synonym">Coccinella axyridis</name>
    <dbReference type="NCBI Taxonomy" id="115357"/>
    <lineage>
        <taxon>Eukaryota</taxon>
        <taxon>Metazoa</taxon>
        <taxon>Ecdysozoa</taxon>
        <taxon>Arthropoda</taxon>
        <taxon>Hexapoda</taxon>
        <taxon>Insecta</taxon>
        <taxon>Pterygota</taxon>
        <taxon>Neoptera</taxon>
        <taxon>Endopterygota</taxon>
        <taxon>Coleoptera</taxon>
        <taxon>Polyphaga</taxon>
        <taxon>Cucujiformia</taxon>
        <taxon>Coccinelloidea</taxon>
        <taxon>Coccinellidae</taxon>
        <taxon>Coccinellinae</taxon>
        <taxon>Coccinellini</taxon>
        <taxon>Harmonia</taxon>
    </lineage>
</organism>
<dbReference type="Pfam" id="PF01395">
    <property type="entry name" value="PBP_GOBP"/>
    <property type="match status" value="1"/>
</dbReference>
<keyword evidence="1" id="KW-0732">Signal</keyword>
<dbReference type="Gene3D" id="1.10.238.20">
    <property type="entry name" value="Pheromone/general odorant binding protein domain"/>
    <property type="match status" value="1"/>
</dbReference>
<dbReference type="SUPFAM" id="SSF47565">
    <property type="entry name" value="Insect pheromone/odorant-binding proteins"/>
    <property type="match status" value="1"/>
</dbReference>
<feature type="chain" id="PRO_5035445370" evidence="1">
    <location>
        <begin position="22"/>
        <end position="130"/>
    </location>
</feature>
<accession>A0A8K1AMN5</accession>
<sequence>MFTKLLVIYTFVFICCIQALGNFNLEECMKATGVKVTPNTLKQLHDANKGGNFDINSIPDEMLCLPKCVLEKKGIIDSTGNILVEKLENDQMLERIPNKKAFLECMGKIKGVSTCEDVKKILECRVLSQK</sequence>